<evidence type="ECO:0000256" key="1">
    <source>
        <dbReference type="ARBA" id="ARBA00005750"/>
    </source>
</evidence>
<evidence type="ECO:0000313" key="6">
    <source>
        <dbReference type="EMBL" id="AIQ60532.1"/>
    </source>
</evidence>
<comment type="catalytic activity">
    <reaction evidence="4 5">
        <text>O-phospho-L-tyrosyl-[protein] + H2O = L-tyrosyl-[protein] + phosphate</text>
        <dbReference type="Rhea" id="RHEA:10684"/>
        <dbReference type="Rhea" id="RHEA-COMP:10136"/>
        <dbReference type="Rhea" id="RHEA-COMP:20101"/>
        <dbReference type="ChEBI" id="CHEBI:15377"/>
        <dbReference type="ChEBI" id="CHEBI:43474"/>
        <dbReference type="ChEBI" id="CHEBI:46858"/>
        <dbReference type="ChEBI" id="CHEBI:61978"/>
        <dbReference type="EC" id="3.1.3.48"/>
    </reaction>
</comment>
<evidence type="ECO:0000256" key="5">
    <source>
        <dbReference type="PIRNR" id="PIRNR016557"/>
    </source>
</evidence>
<evidence type="ECO:0000256" key="3">
    <source>
        <dbReference type="ARBA" id="ARBA00022912"/>
    </source>
</evidence>
<keyword evidence="3 5" id="KW-0904">Protein phosphatase</keyword>
<dbReference type="HOGENOM" id="CLU_085966_1_0_9"/>
<name>A0A089LI42_PAEBO</name>
<comment type="similarity">
    <text evidence="1 5">Belongs to the metallo-dependent hydrolases superfamily. CpsB/CapC family.</text>
</comment>
<dbReference type="PIRSF" id="PIRSF016557">
    <property type="entry name" value="Caps_synth_CpsB"/>
    <property type="match status" value="1"/>
</dbReference>
<dbReference type="GO" id="GO:0030145">
    <property type="term" value="F:manganese ion binding"/>
    <property type="evidence" value="ECO:0007669"/>
    <property type="project" value="UniProtKB-UniRule"/>
</dbReference>
<dbReference type="Proteomes" id="UP000029518">
    <property type="component" value="Chromosome"/>
</dbReference>
<proteinExistence type="inferred from homology"/>
<gene>
    <name evidence="6" type="ORF">PBOR_29015</name>
</gene>
<dbReference type="Gene3D" id="3.20.20.140">
    <property type="entry name" value="Metal-dependent hydrolases"/>
    <property type="match status" value="1"/>
</dbReference>
<dbReference type="GO" id="GO:0004725">
    <property type="term" value="F:protein tyrosine phosphatase activity"/>
    <property type="evidence" value="ECO:0007669"/>
    <property type="project" value="UniProtKB-UniRule"/>
</dbReference>
<keyword evidence="7" id="KW-1185">Reference proteome</keyword>
<dbReference type="RefSeq" id="WP_042217123.1">
    <property type="nucleotide sequence ID" value="NZ_CP009285.1"/>
</dbReference>
<dbReference type="SUPFAM" id="SSF89550">
    <property type="entry name" value="PHP domain-like"/>
    <property type="match status" value="1"/>
</dbReference>
<dbReference type="EC" id="3.1.3.48" evidence="5"/>
<evidence type="ECO:0000256" key="2">
    <source>
        <dbReference type="ARBA" id="ARBA00022801"/>
    </source>
</evidence>
<dbReference type="PANTHER" id="PTHR39181">
    <property type="entry name" value="TYROSINE-PROTEIN PHOSPHATASE YWQE"/>
    <property type="match status" value="1"/>
</dbReference>
<organism evidence="6 7">
    <name type="scientific">Paenibacillus borealis</name>
    <dbReference type="NCBI Taxonomy" id="160799"/>
    <lineage>
        <taxon>Bacteria</taxon>
        <taxon>Bacillati</taxon>
        <taxon>Bacillota</taxon>
        <taxon>Bacilli</taxon>
        <taxon>Bacillales</taxon>
        <taxon>Paenibacillaceae</taxon>
        <taxon>Paenibacillus</taxon>
    </lineage>
</organism>
<dbReference type="InterPro" id="IPR016195">
    <property type="entry name" value="Pol/histidinol_Pase-like"/>
</dbReference>
<keyword evidence="2 5" id="KW-0378">Hydrolase</keyword>
<evidence type="ECO:0000256" key="4">
    <source>
        <dbReference type="ARBA" id="ARBA00051722"/>
    </source>
</evidence>
<dbReference type="PANTHER" id="PTHR39181:SF1">
    <property type="entry name" value="TYROSINE-PROTEIN PHOSPHATASE YWQE"/>
    <property type="match status" value="1"/>
</dbReference>
<dbReference type="InterPro" id="IPR016667">
    <property type="entry name" value="Caps_polysacc_synth_CpsB/CapC"/>
</dbReference>
<reference evidence="6" key="1">
    <citation type="submission" date="2014-08" db="EMBL/GenBank/DDBJ databases">
        <title>Comparative genomics of the Paenibacillus odorifer group.</title>
        <authorList>
            <person name="den Bakker H.C."/>
            <person name="Tsai Y.-C.Y.-C."/>
            <person name="Martin N."/>
            <person name="Korlach J."/>
            <person name="Wiedmann M."/>
        </authorList>
    </citation>
    <scope>NUCLEOTIDE SEQUENCE [LARGE SCALE GENOMIC DNA]</scope>
    <source>
        <strain evidence="6">DSM 13188</strain>
    </source>
</reference>
<dbReference type="Pfam" id="PF19567">
    <property type="entry name" value="CpsB_CapC"/>
    <property type="match status" value="1"/>
</dbReference>
<dbReference type="AlphaFoldDB" id="A0A089LI42"/>
<evidence type="ECO:0000313" key="7">
    <source>
        <dbReference type="Proteomes" id="UP000029518"/>
    </source>
</evidence>
<protein>
    <recommendedName>
        <fullName evidence="5">Tyrosine-protein phosphatase</fullName>
        <ecNumber evidence="5">3.1.3.48</ecNumber>
    </recommendedName>
</protein>
<dbReference type="EMBL" id="CP009285">
    <property type="protein sequence ID" value="AIQ60532.1"/>
    <property type="molecule type" value="Genomic_DNA"/>
</dbReference>
<sequence>MIDIHSHILPFMDDGAADVDAALAMAQDAHNDGITTVVATPHHANGVYMNPAPDIEAAVRLLNEKLQEAGNPLQVLPGQEIRIYGDLLDDLEKGQLLTLAGSRYILLEMPSSRVPRNMEEVCHELIIQGYVPVIAHPERNAEVAENPTKLERLTELGALGQLTAQSLAGTFGSKLQKVSLDLCRRGTIQVIASDAHDSSNRPFGLSEAYEVVKKQLGNETFDFFLHNSRRIVANEEIIRVNPVQSGSKLHRLFGFFSRKG</sequence>
<accession>A0A089LI42</accession>
<dbReference type="KEGG" id="pbd:PBOR_29015"/>